<organism evidence="5 6">
    <name type="scientific">Brucella pseudogrignonensis</name>
    <dbReference type="NCBI Taxonomy" id="419475"/>
    <lineage>
        <taxon>Bacteria</taxon>
        <taxon>Pseudomonadati</taxon>
        <taxon>Pseudomonadota</taxon>
        <taxon>Alphaproteobacteria</taxon>
        <taxon>Hyphomicrobiales</taxon>
        <taxon>Brucellaceae</taxon>
        <taxon>Brucella/Ochrobactrum group</taxon>
        <taxon>Brucella</taxon>
    </lineage>
</organism>
<proteinExistence type="predicted"/>
<evidence type="ECO:0000256" key="1">
    <source>
        <dbReference type="SAM" id="MobiDB-lite"/>
    </source>
</evidence>
<dbReference type="Gene3D" id="3.40.250.10">
    <property type="entry name" value="Rhodanese-like domain"/>
    <property type="match status" value="1"/>
</dbReference>
<keyword evidence="6" id="KW-1185">Reference proteome</keyword>
<dbReference type="Proteomes" id="UP000526233">
    <property type="component" value="Unassembled WGS sequence"/>
</dbReference>
<feature type="signal peptide" evidence="2">
    <location>
        <begin position="1"/>
        <end position="21"/>
    </location>
</feature>
<evidence type="ECO:0000313" key="6">
    <source>
        <dbReference type="Proteomes" id="UP000216188"/>
    </source>
</evidence>
<dbReference type="InterPro" id="IPR001763">
    <property type="entry name" value="Rhodanese-like_dom"/>
</dbReference>
<feature type="chain" id="PRO_5044571284" description="Rhodanese domain-containing protein" evidence="2">
    <location>
        <begin position="22"/>
        <end position="679"/>
    </location>
</feature>
<gene>
    <name evidence="5" type="ORF">CEV34_2329</name>
    <name evidence="4" type="ORF">EHE22_04060</name>
</gene>
<name>A0A256GHM1_9HYPH</name>
<dbReference type="InterPro" id="IPR025644">
    <property type="entry name" value="DUF4344"/>
</dbReference>
<dbReference type="SUPFAM" id="SSF52821">
    <property type="entry name" value="Rhodanese/Cell cycle control phosphatase"/>
    <property type="match status" value="1"/>
</dbReference>
<dbReference type="PROSITE" id="PS50206">
    <property type="entry name" value="RHODANESE_3"/>
    <property type="match status" value="1"/>
</dbReference>
<evidence type="ECO:0000313" key="4">
    <source>
        <dbReference type="EMBL" id="NNV19604.1"/>
    </source>
</evidence>
<evidence type="ECO:0000256" key="2">
    <source>
        <dbReference type="SAM" id="SignalP"/>
    </source>
</evidence>
<keyword evidence="2" id="KW-0732">Signal</keyword>
<sequence>MRLLGAVLIASFIASNLPAHAEFERELGPLASAGSSQIIQGWTGTKQDGWFVLNNQQAGGTEQTLVVQAGPAPAEGRATSVRIAINSSKPGASLGLIATNPANSAICLMEVIADKSAKLFCMENGKRQDIATIPNAAKLDGTDVIEMVDVPGVTRFLLNGRMIGDVQGSAALGAQIGIMAYDTGVFAITDFNITSDGQNVPTQPVTPSQQTGGAPQTADTGAQTAPQNGGNAPQPVAGSGAPSGPLPEFGGDSGRIAAVYYGLVRSIFAHEFGHALIGELQLPSTGPEEDAVDIYSALQIVEPTMYPSGDKEIDDMAIGSASYAALQWYYSGKINEMKGSSPSPWQDEHTADLKRFRNMLCIMYGGNPKVFSSIADGVKLDERTRFRCSDEFNKQNRAWRKILAPHTRSGEWHPEGEQPANAAGAMIKTVFQPSSRRVGDFYASKLSSALTGYFDNLSQTYVLPRPLTVTFRDCDQLNAWYDPKEGSITMCYDLFEHLAVMISDVEMGSAPADSAGQQPTNASAPASGGAAGAVVDELRDDGVAASMVLFQSPYTGPTPNKHARATIITTVEVAKIIANGRKTLFVDTSGLQETMQNAFSLPDAGRDGSVTDSLQEALDEWLNEKAGGDRSVGVVFFGKGMNDRSSYNAALRSATLGWTTFWYRGGLEAWTGNGLPVSK</sequence>
<dbReference type="EMBL" id="PKQI01000001">
    <property type="protein sequence ID" value="NNV19604.1"/>
    <property type="molecule type" value="Genomic_DNA"/>
</dbReference>
<evidence type="ECO:0000313" key="5">
    <source>
        <dbReference type="EMBL" id="OYR26508.1"/>
    </source>
</evidence>
<dbReference type="AlphaFoldDB" id="A0A256GHM1"/>
<reference evidence="5 6" key="1">
    <citation type="submission" date="2017-07" db="EMBL/GenBank/DDBJ databases">
        <title>Phylogenetic study on the rhizospheric bacterium Ochrobactrum sp. A44.</title>
        <authorList>
            <person name="Krzyzanowska D.M."/>
            <person name="Ossowicki A."/>
            <person name="Rajewska M."/>
            <person name="Maciag T."/>
            <person name="Kaczynski Z."/>
            <person name="Czerwicka M."/>
            <person name="Jafra S."/>
        </authorList>
    </citation>
    <scope>NUCLEOTIDE SEQUENCE [LARGE SCALE GENOMIC DNA]</scope>
    <source>
        <strain evidence="5 6">CCUG 30717</strain>
    </source>
</reference>
<feature type="compositionally biased region" description="Polar residues" evidence="1">
    <location>
        <begin position="196"/>
        <end position="231"/>
    </location>
</feature>
<accession>A0A256GHM1</accession>
<dbReference type="RefSeq" id="WP_007879048.1">
    <property type="nucleotide sequence ID" value="NZ_CAXURC020000002.1"/>
</dbReference>
<dbReference type="Proteomes" id="UP000216188">
    <property type="component" value="Unassembled WGS sequence"/>
</dbReference>
<dbReference type="InterPro" id="IPR036873">
    <property type="entry name" value="Rhodanese-like_dom_sf"/>
</dbReference>
<protein>
    <recommendedName>
        <fullName evidence="3">Rhodanese domain-containing protein</fullName>
    </recommendedName>
</protein>
<evidence type="ECO:0000313" key="7">
    <source>
        <dbReference type="Proteomes" id="UP000526233"/>
    </source>
</evidence>
<feature type="region of interest" description="Disordered" evidence="1">
    <location>
        <begin position="196"/>
        <end position="248"/>
    </location>
</feature>
<feature type="domain" description="Rhodanese" evidence="3">
    <location>
        <begin position="615"/>
        <end position="679"/>
    </location>
</feature>
<comment type="caution">
    <text evidence="5">The sequence shown here is derived from an EMBL/GenBank/DDBJ whole genome shotgun (WGS) entry which is preliminary data.</text>
</comment>
<evidence type="ECO:0000259" key="3">
    <source>
        <dbReference type="PROSITE" id="PS50206"/>
    </source>
</evidence>
<reference evidence="4 7" key="2">
    <citation type="submission" date="2018-11" db="EMBL/GenBank/DDBJ databases">
        <title>Genome sequencing and analysis.</title>
        <authorList>
            <person name="Huang Y.-T."/>
        </authorList>
    </citation>
    <scope>NUCLEOTIDE SEQUENCE [LARGE SCALE GENOMIC DNA]</scope>
    <source>
        <strain evidence="4 7">SHIN</strain>
    </source>
</reference>
<feature type="region of interest" description="Disordered" evidence="1">
    <location>
        <begin position="509"/>
        <end position="529"/>
    </location>
</feature>
<dbReference type="Pfam" id="PF14247">
    <property type="entry name" value="DUF4344"/>
    <property type="match status" value="2"/>
</dbReference>
<dbReference type="EMBL" id="NNRM01000018">
    <property type="protein sequence ID" value="OYR26508.1"/>
    <property type="molecule type" value="Genomic_DNA"/>
</dbReference>